<dbReference type="Pfam" id="PF13524">
    <property type="entry name" value="Glyco_trans_1_2"/>
    <property type="match status" value="1"/>
</dbReference>
<dbReference type="Proteomes" id="UP000798602">
    <property type="component" value="Unassembled WGS sequence"/>
</dbReference>
<reference evidence="3" key="1">
    <citation type="submission" date="2020-01" db="EMBL/GenBank/DDBJ databases">
        <title>Sphingomonas sp. strain CSW-10.</title>
        <authorList>
            <person name="Chen W.-M."/>
        </authorList>
    </citation>
    <scope>NUCLEOTIDE SEQUENCE [LARGE SCALE GENOMIC DNA]</scope>
    <source>
        <strain evidence="3">NST-5</strain>
    </source>
</reference>
<evidence type="ECO:0000259" key="1">
    <source>
        <dbReference type="Pfam" id="PF13524"/>
    </source>
</evidence>
<evidence type="ECO:0000313" key="3">
    <source>
        <dbReference type="Proteomes" id="UP000798602"/>
    </source>
</evidence>
<dbReference type="RefSeq" id="WP_166537155.1">
    <property type="nucleotide sequence ID" value="NZ_JAABLM010000009.1"/>
</dbReference>
<sequence length="379" mass="43881">MKILLVGEFSRLHNSLKEGLEFLGHEVKIVATGDDFKKFPMDYNFAAKSVNSSILLSSINRVSRKILKIDLEKIEKAIRFQKMLLKLKNYDVVQIINSDALETYPFLSKKLFAKLFYQNKKISLLICGDETPIVEVQLKNNLKYSVLTPLFENNKYKKFYNYTLKFVKKNHQNLFAFLLKKSNVVVASDLDYVIPLQQTNINFTHIPNPVNVDKLRYQSTEITDKIVIFLGKNKFSALKKGTLYFEEALTIIAKKYPQKVTIKTANSIPYELFQQWIDESHIILDQIYAFDQGYNALEAMAKGKVVFTGAETEFYEYYNLEQTVAVNALPNVDFLVEKLSYLIENPEEITAIAQNARQFIEEKHHYVNVAKKYLGVWNA</sequence>
<dbReference type="SUPFAM" id="SSF53756">
    <property type="entry name" value="UDP-Glycosyltransferase/glycogen phosphorylase"/>
    <property type="match status" value="1"/>
</dbReference>
<keyword evidence="3" id="KW-1185">Reference proteome</keyword>
<organism evidence="2 3">
    <name type="scientific">Flavobacterium ichthyis</name>
    <dbReference type="NCBI Taxonomy" id="2698827"/>
    <lineage>
        <taxon>Bacteria</taxon>
        <taxon>Pseudomonadati</taxon>
        <taxon>Bacteroidota</taxon>
        <taxon>Flavobacteriia</taxon>
        <taxon>Flavobacteriales</taxon>
        <taxon>Flavobacteriaceae</taxon>
        <taxon>Flavobacterium</taxon>
    </lineage>
</organism>
<dbReference type="Gene3D" id="3.40.50.2000">
    <property type="entry name" value="Glycogen Phosphorylase B"/>
    <property type="match status" value="1"/>
</dbReference>
<accession>A0ABW9Z9U2</accession>
<name>A0ABW9Z9U2_9FLAO</name>
<proteinExistence type="predicted"/>
<comment type="caution">
    <text evidence="2">The sequence shown here is derived from an EMBL/GenBank/DDBJ whole genome shotgun (WGS) entry which is preliminary data.</text>
</comment>
<feature type="domain" description="Spore protein YkvP/CgeB glycosyl transferase-like" evidence="1">
    <location>
        <begin position="249"/>
        <end position="374"/>
    </location>
</feature>
<dbReference type="EMBL" id="JAABLM010000009">
    <property type="protein sequence ID" value="NBL65332.1"/>
    <property type="molecule type" value="Genomic_DNA"/>
</dbReference>
<evidence type="ECO:0000313" key="2">
    <source>
        <dbReference type="EMBL" id="NBL65332.1"/>
    </source>
</evidence>
<gene>
    <name evidence="2" type="ORF">GV828_09000</name>
</gene>
<protein>
    <submittedName>
        <fullName evidence="2">Glycosyltransferase</fullName>
    </submittedName>
</protein>
<dbReference type="InterPro" id="IPR055259">
    <property type="entry name" value="YkvP/CgeB_Glyco_trans-like"/>
</dbReference>